<dbReference type="STRING" id="1230458.C484_09396"/>
<evidence type="ECO:0000259" key="1">
    <source>
        <dbReference type="Pfam" id="PF00582"/>
    </source>
</evidence>
<keyword evidence="3" id="KW-1185">Reference proteome</keyword>
<gene>
    <name evidence="2" type="ORF">C484_09396</name>
</gene>
<name>M0A0Q9_9EURY</name>
<accession>M0A0Q9</accession>
<protein>
    <submittedName>
        <fullName evidence="2">UspA domain protein</fullName>
    </submittedName>
</protein>
<dbReference type="SUPFAM" id="SSF52402">
    <property type="entry name" value="Adenine nucleotide alpha hydrolases-like"/>
    <property type="match status" value="1"/>
</dbReference>
<reference evidence="2 3" key="1">
    <citation type="journal article" date="2014" name="PLoS Genet.">
        <title>Phylogenetically driven sequencing of extremely halophilic archaea reveals strategies for static and dynamic osmo-response.</title>
        <authorList>
            <person name="Becker E.A."/>
            <person name="Seitzer P.M."/>
            <person name="Tritt A."/>
            <person name="Larsen D."/>
            <person name="Krusor M."/>
            <person name="Yao A.I."/>
            <person name="Wu D."/>
            <person name="Madern D."/>
            <person name="Eisen J.A."/>
            <person name="Darling A.E."/>
            <person name="Facciotti M.T."/>
        </authorList>
    </citation>
    <scope>NUCLEOTIDE SEQUENCE [LARGE SCALE GENOMIC DNA]</scope>
    <source>
        <strain evidence="2 3">DSM 12281</strain>
    </source>
</reference>
<evidence type="ECO:0000313" key="2">
    <source>
        <dbReference type="EMBL" id="ELY92194.1"/>
    </source>
</evidence>
<dbReference type="PATRIC" id="fig|1230458.4.peg.1885"/>
<dbReference type="CDD" id="cd00293">
    <property type="entry name" value="USP-like"/>
    <property type="match status" value="1"/>
</dbReference>
<dbReference type="AlphaFoldDB" id="M0A0Q9"/>
<evidence type="ECO:0000313" key="3">
    <source>
        <dbReference type="Proteomes" id="UP000011648"/>
    </source>
</evidence>
<dbReference type="EMBL" id="AOIL01000032">
    <property type="protein sequence ID" value="ELY92194.1"/>
    <property type="molecule type" value="Genomic_DNA"/>
</dbReference>
<dbReference type="InterPro" id="IPR006016">
    <property type="entry name" value="UspA"/>
</dbReference>
<dbReference type="InterPro" id="IPR014729">
    <property type="entry name" value="Rossmann-like_a/b/a_fold"/>
</dbReference>
<comment type="caution">
    <text evidence="2">The sequence shown here is derived from an EMBL/GenBank/DDBJ whole genome shotgun (WGS) entry which is preliminary data.</text>
</comment>
<proteinExistence type="predicted"/>
<sequence length="159" mass="17600">MTCMQRALVVIDDTDAHRRLLTEASQFARNGAAELIVFAWTTPEAAEDGNDAIEWVEEMEGTTFEDTDATAMTRQFAREFSEDVLSEVDADIDVDVEAEVVITPDDERDDAILAAADRLECDHVFLVGQKRSPTGKAIFGNIAQRVLLNFDGPVTVMME</sequence>
<dbReference type="Pfam" id="PF00582">
    <property type="entry name" value="Usp"/>
    <property type="match status" value="1"/>
</dbReference>
<dbReference type="Proteomes" id="UP000011648">
    <property type="component" value="Unassembled WGS sequence"/>
</dbReference>
<organism evidence="2 3">
    <name type="scientific">Natrialba taiwanensis DSM 12281</name>
    <dbReference type="NCBI Taxonomy" id="1230458"/>
    <lineage>
        <taxon>Archaea</taxon>
        <taxon>Methanobacteriati</taxon>
        <taxon>Methanobacteriota</taxon>
        <taxon>Stenosarchaea group</taxon>
        <taxon>Halobacteria</taxon>
        <taxon>Halobacteriales</taxon>
        <taxon>Natrialbaceae</taxon>
        <taxon>Natrialba</taxon>
    </lineage>
</organism>
<feature type="domain" description="UspA" evidence="1">
    <location>
        <begin position="5"/>
        <end position="156"/>
    </location>
</feature>
<dbReference type="Gene3D" id="3.40.50.620">
    <property type="entry name" value="HUPs"/>
    <property type="match status" value="1"/>
</dbReference>